<evidence type="ECO:0000313" key="1">
    <source>
        <dbReference type="EMBL" id="PQQ04726.1"/>
    </source>
</evidence>
<dbReference type="EMBL" id="PJQY01001204">
    <property type="protein sequence ID" value="PQQ04726.1"/>
    <property type="molecule type" value="Genomic_DNA"/>
</dbReference>
<gene>
    <name evidence="1" type="ORF">Pyn_10306</name>
</gene>
<dbReference type="OrthoDB" id="419537at2759"/>
<dbReference type="AlphaFoldDB" id="A0A314ZRX5"/>
<comment type="caution">
    <text evidence="1">The sequence shown here is derived from an EMBL/GenBank/DDBJ whole genome shotgun (WGS) entry which is preliminary data.</text>
</comment>
<evidence type="ECO:0000313" key="2">
    <source>
        <dbReference type="Proteomes" id="UP000250321"/>
    </source>
</evidence>
<dbReference type="Proteomes" id="UP000250321">
    <property type="component" value="Unassembled WGS sequence"/>
</dbReference>
<protein>
    <submittedName>
        <fullName evidence="1">Uncharacterized protein</fullName>
    </submittedName>
</protein>
<name>A0A314ZRX5_PRUYE</name>
<accession>A0A314ZRX5</accession>
<reference evidence="1 2" key="1">
    <citation type="submission" date="2018-02" db="EMBL/GenBank/DDBJ databases">
        <title>Draft genome of wild Prunus yedoensis var. nudiflora.</title>
        <authorList>
            <person name="Baek S."/>
            <person name="Kim J.-H."/>
            <person name="Choi K."/>
            <person name="Kim G.-B."/>
            <person name="Cho A."/>
            <person name="Jang H."/>
            <person name="Shin C.-H."/>
            <person name="Yu H.-J."/>
            <person name="Mun J.-H."/>
        </authorList>
    </citation>
    <scope>NUCLEOTIDE SEQUENCE [LARGE SCALE GENOMIC DNA]</scope>
    <source>
        <strain evidence="2">cv. Jeju island</strain>
        <tissue evidence="1">Leaf</tissue>
    </source>
</reference>
<proteinExistence type="predicted"/>
<sequence length="96" mass="10629">MSMKKIAIVLTAVDVELCFDEEREKTITVVQVKELILAFCVLDMELGKSPPFHHRELKSRPAVASSACEIPIAIRIEKGLFYALDLGGTNLSALRV</sequence>
<keyword evidence="2" id="KW-1185">Reference proteome</keyword>
<organism evidence="1 2">
    <name type="scientific">Prunus yedoensis var. nudiflora</name>
    <dbReference type="NCBI Taxonomy" id="2094558"/>
    <lineage>
        <taxon>Eukaryota</taxon>
        <taxon>Viridiplantae</taxon>
        <taxon>Streptophyta</taxon>
        <taxon>Embryophyta</taxon>
        <taxon>Tracheophyta</taxon>
        <taxon>Spermatophyta</taxon>
        <taxon>Magnoliopsida</taxon>
        <taxon>eudicotyledons</taxon>
        <taxon>Gunneridae</taxon>
        <taxon>Pentapetalae</taxon>
        <taxon>rosids</taxon>
        <taxon>fabids</taxon>
        <taxon>Rosales</taxon>
        <taxon>Rosaceae</taxon>
        <taxon>Amygdaloideae</taxon>
        <taxon>Amygdaleae</taxon>
        <taxon>Prunus</taxon>
    </lineage>
</organism>